<name>A0A921P269_9GAMM</name>
<protein>
    <recommendedName>
        <fullName evidence="4">Lipoprotein</fullName>
    </recommendedName>
</protein>
<feature type="chain" id="PRO_5037863555" description="Lipoprotein" evidence="1">
    <location>
        <begin position="33"/>
        <end position="234"/>
    </location>
</feature>
<keyword evidence="3" id="KW-1185">Reference proteome</keyword>
<feature type="signal peptide" evidence="1">
    <location>
        <begin position="1"/>
        <end position="32"/>
    </location>
</feature>
<reference evidence="2" key="1">
    <citation type="submission" date="2017-10" db="EMBL/GenBank/DDBJ databases">
        <title>Whole genome sequencing of members of genus Pseudoxanthomonas.</title>
        <authorList>
            <person name="Kumar S."/>
            <person name="Bansal K."/>
            <person name="Kaur A."/>
            <person name="Patil P."/>
            <person name="Sharma S."/>
            <person name="Patil P.B."/>
        </authorList>
    </citation>
    <scope>NUCLEOTIDE SEQUENCE</scope>
    <source>
        <strain evidence="2">DSM 22914</strain>
    </source>
</reference>
<evidence type="ECO:0008006" key="4">
    <source>
        <dbReference type="Google" id="ProtNLM"/>
    </source>
</evidence>
<accession>A0A921P269</accession>
<dbReference type="AlphaFoldDB" id="A0A921P269"/>
<dbReference type="OrthoDB" id="5987202at2"/>
<organism evidence="2 3">
    <name type="scientific">Pseudoxanthomonas taiwanensis</name>
    <dbReference type="NCBI Taxonomy" id="176598"/>
    <lineage>
        <taxon>Bacteria</taxon>
        <taxon>Pseudomonadati</taxon>
        <taxon>Pseudomonadota</taxon>
        <taxon>Gammaproteobacteria</taxon>
        <taxon>Lysobacterales</taxon>
        <taxon>Lysobacteraceae</taxon>
        <taxon>Pseudoxanthomonas</taxon>
    </lineage>
</organism>
<dbReference type="RefSeq" id="WP_162125400.1">
    <property type="nucleotide sequence ID" value="NZ_PDWK01000088.1"/>
</dbReference>
<gene>
    <name evidence="2" type="ORF">CR938_12935</name>
</gene>
<evidence type="ECO:0000313" key="2">
    <source>
        <dbReference type="EMBL" id="KAF1685396.1"/>
    </source>
</evidence>
<comment type="caution">
    <text evidence="2">The sequence shown here is derived from an EMBL/GenBank/DDBJ whole genome shotgun (WGS) entry which is preliminary data.</text>
</comment>
<proteinExistence type="predicted"/>
<dbReference type="Proteomes" id="UP000717981">
    <property type="component" value="Unassembled WGS sequence"/>
</dbReference>
<sequence>MAATAAERAGTLRTALLLALALAACGAEPRGAAGPDQEADLQAALAQYEAAVAWLLGTDQADLQACWTEDRAAFARRLTTCAGTAGRVALLRERLAELQGWQSDSQRIAGLALPPPRRELLAILAPEGGAAPARQDEPPAQAREGVLVHAATRPEHMGLAVATAEGEHVIVFDDELGNQDAHHMLLDMPGVPVRVLGHLRVAADGIADFDTARCRRVYRLHAPPAPPEPAGDAS</sequence>
<evidence type="ECO:0000313" key="3">
    <source>
        <dbReference type="Proteomes" id="UP000717981"/>
    </source>
</evidence>
<evidence type="ECO:0000256" key="1">
    <source>
        <dbReference type="SAM" id="SignalP"/>
    </source>
</evidence>
<keyword evidence="1" id="KW-0732">Signal</keyword>
<dbReference type="EMBL" id="PDWK01000088">
    <property type="protein sequence ID" value="KAF1685396.1"/>
    <property type="molecule type" value="Genomic_DNA"/>
</dbReference>